<evidence type="ECO:0000313" key="2">
    <source>
        <dbReference type="EMBL" id="KKU16813.1"/>
    </source>
</evidence>
<sequence length="135" mass="14948">MKFEDIIVGFETAILPCVFSDDDVRVFGNLSGDKNPLHYEKKYAESKGFDKPLVHGMLLASKFSYLVGMIIPGENSLYISQELRFHKPIFVGEKISFKGTVISKSESTKIVEIKTEIFNSGGDLAVSGKALVKII</sequence>
<dbReference type="CDD" id="cd03449">
    <property type="entry name" value="R_hydratase"/>
    <property type="match status" value="1"/>
</dbReference>
<dbReference type="InterPro" id="IPR029069">
    <property type="entry name" value="HotDog_dom_sf"/>
</dbReference>
<gene>
    <name evidence="2" type="ORF">UX24_C0001G0009</name>
</gene>
<evidence type="ECO:0000313" key="3">
    <source>
        <dbReference type="Proteomes" id="UP000034020"/>
    </source>
</evidence>
<dbReference type="InterPro" id="IPR050965">
    <property type="entry name" value="UPF0336/Enoyl-CoA_hydratase"/>
</dbReference>
<dbReference type="EMBL" id="LCLL01000001">
    <property type="protein sequence ID" value="KKU16813.1"/>
    <property type="molecule type" value="Genomic_DNA"/>
</dbReference>
<dbReference type="InterPro" id="IPR002539">
    <property type="entry name" value="MaoC-like_dom"/>
</dbReference>
<comment type="caution">
    <text evidence="2">The sequence shown here is derived from an EMBL/GenBank/DDBJ whole genome shotgun (WGS) entry which is preliminary data.</text>
</comment>
<protein>
    <submittedName>
        <fullName evidence="2">Dehydratase</fullName>
    </submittedName>
</protein>
<evidence type="ECO:0000259" key="1">
    <source>
        <dbReference type="Pfam" id="PF01575"/>
    </source>
</evidence>
<accession>A0A0G1QGE3</accession>
<organism evidence="2 3">
    <name type="scientific">Candidatus Giovannonibacteria bacterium GW2011_GWB1_45_9b</name>
    <dbReference type="NCBI Taxonomy" id="1618653"/>
    <lineage>
        <taxon>Bacteria</taxon>
        <taxon>Candidatus Giovannoniibacteriota</taxon>
    </lineage>
</organism>
<dbReference type="PANTHER" id="PTHR43437:SF3">
    <property type="entry name" value="HYDROXYACYL-THIOESTER DEHYDRATASE TYPE 2, MITOCHONDRIAL"/>
    <property type="match status" value="1"/>
</dbReference>
<dbReference type="Gene3D" id="3.10.129.10">
    <property type="entry name" value="Hotdog Thioesterase"/>
    <property type="match status" value="1"/>
</dbReference>
<proteinExistence type="predicted"/>
<dbReference type="SUPFAM" id="SSF54637">
    <property type="entry name" value="Thioesterase/thiol ester dehydrase-isomerase"/>
    <property type="match status" value="1"/>
</dbReference>
<feature type="domain" description="MaoC-like" evidence="1">
    <location>
        <begin position="20"/>
        <end position="113"/>
    </location>
</feature>
<dbReference type="PANTHER" id="PTHR43437">
    <property type="entry name" value="HYDROXYACYL-THIOESTER DEHYDRATASE TYPE 2, MITOCHONDRIAL-RELATED"/>
    <property type="match status" value="1"/>
</dbReference>
<dbReference type="GO" id="GO:0019171">
    <property type="term" value="F:(3R)-hydroxyacyl-[acyl-carrier-protein] dehydratase activity"/>
    <property type="evidence" value="ECO:0007669"/>
    <property type="project" value="TreeGrafter"/>
</dbReference>
<reference evidence="2 3" key="1">
    <citation type="journal article" date="2015" name="Nature">
        <title>rRNA introns, odd ribosomes, and small enigmatic genomes across a large radiation of phyla.</title>
        <authorList>
            <person name="Brown C.T."/>
            <person name="Hug L.A."/>
            <person name="Thomas B.C."/>
            <person name="Sharon I."/>
            <person name="Castelle C.J."/>
            <person name="Singh A."/>
            <person name="Wilkins M.J."/>
            <person name="Williams K.H."/>
            <person name="Banfield J.F."/>
        </authorList>
    </citation>
    <scope>NUCLEOTIDE SEQUENCE [LARGE SCALE GENOMIC DNA]</scope>
</reference>
<dbReference type="AlphaFoldDB" id="A0A0G1QGE3"/>
<dbReference type="Proteomes" id="UP000034020">
    <property type="component" value="Unassembled WGS sequence"/>
</dbReference>
<dbReference type="Pfam" id="PF01575">
    <property type="entry name" value="MaoC_dehydratas"/>
    <property type="match status" value="1"/>
</dbReference>
<name>A0A0G1QGE3_9BACT</name>
<dbReference type="GO" id="GO:0006633">
    <property type="term" value="P:fatty acid biosynthetic process"/>
    <property type="evidence" value="ECO:0007669"/>
    <property type="project" value="TreeGrafter"/>
</dbReference>